<dbReference type="Gene3D" id="3.40.30.10">
    <property type="entry name" value="Glutaredoxin"/>
    <property type="match status" value="1"/>
</dbReference>
<dbReference type="GO" id="GO:0005739">
    <property type="term" value="C:mitochondrion"/>
    <property type="evidence" value="ECO:0007669"/>
    <property type="project" value="UniProtKB-SubCell"/>
</dbReference>
<reference evidence="9" key="1">
    <citation type="submission" date="2009-03" db="EMBL/GenBank/DDBJ databases">
        <title>Caligus rogercresseyi ESTs and full-length cDNAs.</title>
        <authorList>
            <person name="Yasuike M."/>
            <person name="von Schalburg K."/>
            <person name="Cooper G."/>
            <person name="Leong J."/>
            <person name="Jones S.R.M."/>
            <person name="Koop B.F."/>
        </authorList>
    </citation>
    <scope>NUCLEOTIDE SEQUENCE</scope>
    <source>
        <tissue evidence="9">Whole tissue</tissue>
    </source>
</reference>
<feature type="domain" description="Ribosomal protein/NADH dehydrogenase" evidence="8">
    <location>
        <begin position="35"/>
        <end position="108"/>
    </location>
</feature>
<dbReference type="InterPro" id="IPR036249">
    <property type="entry name" value="Thioredoxin-like_sf"/>
</dbReference>
<dbReference type="AlphaFoldDB" id="C1BN27"/>
<evidence type="ECO:0000256" key="2">
    <source>
        <dbReference type="ARBA" id="ARBA00008046"/>
    </source>
</evidence>
<sequence length="171" mass="19548">MPFKVGASPIRRTMDYLNAGKLVFKPRVQILTVNYNPPTHKGATDFVFWNLPQVQFKNPEVQILTFQGQTPSPFLTAYLEDGRKVLFDVDGQSNFDILNRLVKILGKSETLLEAERIASQKADNPANFSNSSQRFCICGEPGQLPCPSLVPLPKHWRGKYFHQKFEEEEEY</sequence>
<dbReference type="InterPro" id="IPR040049">
    <property type="entry name" value="Ribosomal_mS25/mL61"/>
</dbReference>
<dbReference type="EMBL" id="BT076006">
    <property type="protein sequence ID" value="ACO10430.1"/>
    <property type="molecule type" value="mRNA"/>
</dbReference>
<dbReference type="PANTHER" id="PTHR13274:SF2">
    <property type="entry name" value="SMALL RIBOSOMAL SUBUNIT PROTEIN MS25"/>
    <property type="match status" value="1"/>
</dbReference>
<dbReference type="Pfam" id="PF05047">
    <property type="entry name" value="L51_S25_CI-B8"/>
    <property type="match status" value="1"/>
</dbReference>
<dbReference type="GO" id="GO:0005840">
    <property type="term" value="C:ribosome"/>
    <property type="evidence" value="ECO:0007669"/>
    <property type="project" value="UniProtKB-KW"/>
</dbReference>
<evidence type="ECO:0000256" key="4">
    <source>
        <dbReference type="ARBA" id="ARBA00023128"/>
    </source>
</evidence>
<keyword evidence="3 9" id="KW-0689">Ribosomal protein</keyword>
<dbReference type="InterPro" id="IPR007741">
    <property type="entry name" value="Ribosomal_mL43/mS25/NADH_DH"/>
</dbReference>
<dbReference type="SUPFAM" id="SSF52833">
    <property type="entry name" value="Thioredoxin-like"/>
    <property type="match status" value="1"/>
</dbReference>
<proteinExistence type="evidence at transcript level"/>
<dbReference type="GO" id="GO:1990904">
    <property type="term" value="C:ribonucleoprotein complex"/>
    <property type="evidence" value="ECO:0007669"/>
    <property type="project" value="UniProtKB-KW"/>
</dbReference>
<dbReference type="GO" id="GO:0003735">
    <property type="term" value="F:structural constituent of ribosome"/>
    <property type="evidence" value="ECO:0007669"/>
    <property type="project" value="InterPro"/>
</dbReference>
<evidence type="ECO:0000256" key="6">
    <source>
        <dbReference type="ARBA" id="ARBA00035139"/>
    </source>
</evidence>
<organism evidence="9">
    <name type="scientific">Caligus rogercresseyi</name>
    <name type="common">Sea louse</name>
    <dbReference type="NCBI Taxonomy" id="217165"/>
    <lineage>
        <taxon>Eukaryota</taxon>
        <taxon>Metazoa</taxon>
        <taxon>Ecdysozoa</taxon>
        <taxon>Arthropoda</taxon>
        <taxon>Crustacea</taxon>
        <taxon>Multicrustacea</taxon>
        <taxon>Hexanauplia</taxon>
        <taxon>Copepoda</taxon>
        <taxon>Siphonostomatoida</taxon>
        <taxon>Caligidae</taxon>
        <taxon>Caligus</taxon>
    </lineage>
</organism>
<keyword evidence="5" id="KW-0687">Ribonucleoprotein</keyword>
<comment type="similarity">
    <text evidence="2">Belongs to the mitochondrion-specific ribosomal protein mS25 family.</text>
</comment>
<evidence type="ECO:0000313" key="9">
    <source>
        <dbReference type="EMBL" id="ACO10430.1"/>
    </source>
</evidence>
<keyword evidence="4" id="KW-0496">Mitochondrion</keyword>
<name>C1BN27_CALRO</name>
<evidence type="ECO:0000256" key="5">
    <source>
        <dbReference type="ARBA" id="ARBA00023274"/>
    </source>
</evidence>
<gene>
    <name evidence="9" type="primary">RT25</name>
</gene>
<accession>C1BN27</accession>
<evidence type="ECO:0000256" key="7">
    <source>
        <dbReference type="ARBA" id="ARBA00035369"/>
    </source>
</evidence>
<evidence type="ECO:0000256" key="1">
    <source>
        <dbReference type="ARBA" id="ARBA00004173"/>
    </source>
</evidence>
<evidence type="ECO:0000259" key="8">
    <source>
        <dbReference type="SMART" id="SM00916"/>
    </source>
</evidence>
<dbReference type="PANTHER" id="PTHR13274">
    <property type="entry name" value="MITOCHONDRIAL RIBOSOMAL PROTEIN S25"/>
    <property type="match status" value="1"/>
</dbReference>
<protein>
    <recommendedName>
        <fullName evidence="6">Small ribosomal subunit protein mS25</fullName>
    </recommendedName>
    <alternativeName>
        <fullName evidence="7">28S ribosomal protein S25, mitochondrial</fullName>
    </alternativeName>
</protein>
<dbReference type="SMART" id="SM00916">
    <property type="entry name" value="L51_S25_CI-B8"/>
    <property type="match status" value="1"/>
</dbReference>
<comment type="subcellular location">
    <subcellularLocation>
        <location evidence="1">Mitochondrion</location>
    </subcellularLocation>
</comment>
<evidence type="ECO:0000256" key="3">
    <source>
        <dbReference type="ARBA" id="ARBA00022980"/>
    </source>
</evidence>